<dbReference type="NCBIfam" id="TIGR02780">
    <property type="entry name" value="TrbJ_Ti"/>
    <property type="match status" value="1"/>
</dbReference>
<dbReference type="InterPro" id="IPR014147">
    <property type="entry name" value="T4SS_TrbJ"/>
</dbReference>
<dbReference type="InterPro" id="IPR006311">
    <property type="entry name" value="TAT_signal"/>
</dbReference>
<gene>
    <name evidence="4" type="ORF">NWI01_22070</name>
</gene>
<protein>
    <submittedName>
        <fullName evidence="4">Conjugal transfer protein TrbJ</fullName>
    </submittedName>
</protein>
<dbReference type="AlphaFoldDB" id="A0A4Y3WCG2"/>
<name>A0A4Y3WCG2_NITWI</name>
<keyword evidence="1" id="KW-0175">Coiled coil</keyword>
<evidence type="ECO:0000256" key="1">
    <source>
        <dbReference type="SAM" id="Coils"/>
    </source>
</evidence>
<dbReference type="EMBL" id="BJNF01000059">
    <property type="protein sequence ID" value="GEC16315.1"/>
    <property type="molecule type" value="Genomic_DNA"/>
</dbReference>
<evidence type="ECO:0000256" key="2">
    <source>
        <dbReference type="SAM" id="MobiDB-lite"/>
    </source>
</evidence>
<accession>A0A4Y3WCG2</accession>
<dbReference type="Proteomes" id="UP000318825">
    <property type="component" value="Unassembled WGS sequence"/>
</dbReference>
<feature type="signal peptide" evidence="3">
    <location>
        <begin position="1"/>
        <end position="31"/>
    </location>
</feature>
<proteinExistence type="predicted"/>
<dbReference type="RefSeq" id="WP_141383951.1">
    <property type="nucleotide sequence ID" value="NZ_BJNF01000059.1"/>
</dbReference>
<dbReference type="PROSITE" id="PS51318">
    <property type="entry name" value="TAT"/>
    <property type="match status" value="1"/>
</dbReference>
<feature type="region of interest" description="Disordered" evidence="2">
    <location>
        <begin position="220"/>
        <end position="252"/>
    </location>
</feature>
<keyword evidence="3" id="KW-0732">Signal</keyword>
<organism evidence="4 5">
    <name type="scientific">Nitrobacter winogradskyi</name>
    <name type="common">Nitrobacter agilis</name>
    <dbReference type="NCBI Taxonomy" id="913"/>
    <lineage>
        <taxon>Bacteria</taxon>
        <taxon>Pseudomonadati</taxon>
        <taxon>Pseudomonadota</taxon>
        <taxon>Alphaproteobacteria</taxon>
        <taxon>Hyphomicrobiales</taxon>
        <taxon>Nitrobacteraceae</taxon>
        <taxon>Nitrobacter</taxon>
    </lineage>
</organism>
<feature type="chain" id="PRO_5021354122" evidence="3">
    <location>
        <begin position="32"/>
        <end position="252"/>
    </location>
</feature>
<reference evidence="4 5" key="1">
    <citation type="submission" date="2019-06" db="EMBL/GenBank/DDBJ databases">
        <title>Whole genome shotgun sequence of Nitrobacter winogradskyi NBRC 14297.</title>
        <authorList>
            <person name="Hosoyama A."/>
            <person name="Uohara A."/>
            <person name="Ohji S."/>
            <person name="Ichikawa N."/>
        </authorList>
    </citation>
    <scope>NUCLEOTIDE SEQUENCE [LARGE SCALE GENOMIC DNA]</scope>
    <source>
        <strain evidence="4 5">NBRC 14297</strain>
    </source>
</reference>
<evidence type="ECO:0000313" key="5">
    <source>
        <dbReference type="Proteomes" id="UP000318825"/>
    </source>
</evidence>
<comment type="caution">
    <text evidence="4">The sequence shown here is derived from an EMBL/GenBank/DDBJ whole genome shotgun (WGS) entry which is preliminary data.</text>
</comment>
<dbReference type="OrthoDB" id="9807335at2"/>
<evidence type="ECO:0000256" key="3">
    <source>
        <dbReference type="SAM" id="SignalP"/>
    </source>
</evidence>
<sequence>MKPSILRRAVLAGAIATSSTIGITAATPAHAQFGGIVYDPTNYAQNVLTAARSLQQINNQIQQIQQAATSLTNEARNLASLPFSSLQQLQQQVQRTQQLLGEAQRIAYDVQNVQQAFNGRYRGAALTGTHAQMVANANARWEDSVGAFEDALRVQAGVVGNIDGTRTAMNGLVSSSQSATGALQAAQAGNQLLALQSQQIADLTALVAAQGRAQALNAARHTAAEEEGRERRRRFLTPSTGYQPGNARMFRD</sequence>
<evidence type="ECO:0000313" key="4">
    <source>
        <dbReference type="EMBL" id="GEC16315.1"/>
    </source>
</evidence>
<dbReference type="NCBIfam" id="NF010448">
    <property type="entry name" value="PRK13874.1"/>
    <property type="match status" value="1"/>
</dbReference>
<feature type="coiled-coil region" evidence="1">
    <location>
        <begin position="47"/>
        <end position="106"/>
    </location>
</feature>